<name>A0A096AC72_9BACT</name>
<dbReference type="RefSeq" id="WP_036866982.1">
    <property type="nucleotide sequence ID" value="NZ_JRNQ01000030.1"/>
</dbReference>
<gene>
    <name evidence="1" type="ORF">HMPREF0647_05740</name>
</gene>
<dbReference type="Proteomes" id="UP000029525">
    <property type="component" value="Unassembled WGS sequence"/>
</dbReference>
<evidence type="ECO:0000313" key="1">
    <source>
        <dbReference type="EMBL" id="KGF44708.1"/>
    </source>
</evidence>
<reference evidence="1 2" key="1">
    <citation type="submission" date="2014-07" db="EMBL/GenBank/DDBJ databases">
        <authorList>
            <person name="McCorrison J."/>
            <person name="Sanka R."/>
            <person name="Torralba M."/>
            <person name="Gillis M."/>
            <person name="Haft D.H."/>
            <person name="Methe B."/>
            <person name="Sutton G."/>
            <person name="Nelson K.E."/>
        </authorList>
    </citation>
    <scope>NUCLEOTIDE SEQUENCE [LARGE SCALE GENOMIC DNA]</scope>
    <source>
        <strain evidence="1 2">DNF00320</strain>
    </source>
</reference>
<evidence type="ECO:0000313" key="2">
    <source>
        <dbReference type="Proteomes" id="UP000029525"/>
    </source>
</evidence>
<dbReference type="OrthoDB" id="1081900at2"/>
<dbReference type="Gene3D" id="3.10.450.50">
    <property type="match status" value="1"/>
</dbReference>
<comment type="caution">
    <text evidence="1">The sequence shown here is derived from an EMBL/GenBank/DDBJ whole genome shotgun (WGS) entry which is preliminary data.</text>
</comment>
<protein>
    <recommendedName>
        <fullName evidence="3">DUF4878 domain-containing protein</fullName>
    </recommendedName>
</protein>
<accession>A0A096AC72</accession>
<proteinExistence type="predicted"/>
<organism evidence="1 2">
    <name type="scientific">Prevotella bivia DNF00320</name>
    <dbReference type="NCBI Taxonomy" id="1401068"/>
    <lineage>
        <taxon>Bacteria</taxon>
        <taxon>Pseudomonadati</taxon>
        <taxon>Bacteroidota</taxon>
        <taxon>Bacteroidia</taxon>
        <taxon>Bacteroidales</taxon>
        <taxon>Prevotellaceae</taxon>
        <taxon>Prevotella</taxon>
    </lineage>
</organism>
<evidence type="ECO:0008006" key="3">
    <source>
        <dbReference type="Google" id="ProtNLM"/>
    </source>
</evidence>
<dbReference type="AlphaFoldDB" id="A0A096AC72"/>
<dbReference type="PROSITE" id="PS51257">
    <property type="entry name" value="PROKAR_LIPOPROTEIN"/>
    <property type="match status" value="1"/>
</dbReference>
<sequence length="138" mass="15783">MLQQHKWQYLAAIAFTALLMACGSKKGEEPKDGFFAAKAAKAYYEQLVKGKFDAFINGEVRSQRLPQTYKDQLAINLQKFTEARTKDHAKVDSITIVNATFSVKDSTARAYLMLHYADTTQEQIVVPMEKYHGKWLMR</sequence>
<dbReference type="EMBL" id="JRNQ01000030">
    <property type="protein sequence ID" value="KGF44708.1"/>
    <property type="molecule type" value="Genomic_DNA"/>
</dbReference>